<evidence type="ECO:0000313" key="10">
    <source>
        <dbReference type="Proteomes" id="UP000011513"/>
    </source>
</evidence>
<dbReference type="PATRIC" id="fig|1227487.5.peg.588"/>
<keyword evidence="10" id="KW-1185">Reference proteome</keyword>
<dbReference type="Pfam" id="PF07992">
    <property type="entry name" value="Pyr_redox_2"/>
    <property type="match status" value="1"/>
</dbReference>
<dbReference type="InterPro" id="IPR045024">
    <property type="entry name" value="NDH-2"/>
</dbReference>
<evidence type="ECO:0000256" key="3">
    <source>
        <dbReference type="ARBA" id="ARBA00022630"/>
    </source>
</evidence>
<reference evidence="9 10" key="1">
    <citation type="journal article" date="2014" name="PLoS Genet.">
        <title>Phylogenetically driven sequencing of extremely halophilic archaea reveals strategies for static and dynamic osmo-response.</title>
        <authorList>
            <person name="Becker E.A."/>
            <person name="Seitzer P.M."/>
            <person name="Tritt A."/>
            <person name="Larsen D."/>
            <person name="Krusor M."/>
            <person name="Yao A.I."/>
            <person name="Wu D."/>
            <person name="Madern D."/>
            <person name="Eisen J.A."/>
            <person name="Darling A.E."/>
            <person name="Facciotti M.T."/>
        </authorList>
    </citation>
    <scope>NUCLEOTIDE SEQUENCE [LARGE SCALE GENOMIC DNA]</scope>
    <source>
        <strain evidence="9 10">JCM 14848</strain>
    </source>
</reference>
<sequence length="431" mass="46836">MAVAERTAVRTPAIALKAVTREMSAERTMTRVVVLGSGYAGSAAIRSLQEELDEEADLVWVSENPYHLVLHEVHRCVRKPSVRNHVTVPVEEIADEDTEFVQGRVVDVDVGDRTVELEDETTLDYDYCVVCLGSQTAFYGIDGLEEHALTLKSLGDALSIHERIKQAAVDADRTDPAKVVVGGGGLTGIQTAGEVAALRDWTDSHIDVHLVERSGEIFPGHDHEFQGAIQNKLERHDVEVDTGKAMTSVGEDAIEFDDGDSMEYEVLVWAGGVTGQDSMSNVDVDKDHNRAYADSTFKTSDDRVFAIGDAALVNQDVEGGPHTEHDLWEQVVHPDADASPPPTAEAAMEEGKHLGQNVARTIDGRELVHWSYINKGTLVSVADDAVAHGVVGSPVNTFSGRPAEVLKKFISARWLAKVGGVRRAVDAWDDM</sequence>
<dbReference type="PANTHER" id="PTHR43706">
    <property type="entry name" value="NADH DEHYDROGENASE"/>
    <property type="match status" value="1"/>
</dbReference>
<evidence type="ECO:0000313" key="9">
    <source>
        <dbReference type="EMBL" id="ELZ33874.1"/>
    </source>
</evidence>
<evidence type="ECO:0000259" key="8">
    <source>
        <dbReference type="Pfam" id="PF07992"/>
    </source>
</evidence>
<dbReference type="InterPro" id="IPR036188">
    <property type="entry name" value="FAD/NAD-bd_sf"/>
</dbReference>
<dbReference type="SUPFAM" id="SSF51905">
    <property type="entry name" value="FAD/NAD(P)-binding domain"/>
    <property type="match status" value="2"/>
</dbReference>
<keyword evidence="3" id="KW-0285">Flavoprotein</keyword>
<evidence type="ECO:0000256" key="7">
    <source>
        <dbReference type="ARBA" id="ARBA00047599"/>
    </source>
</evidence>
<feature type="domain" description="FAD/NAD(P)-binding" evidence="8">
    <location>
        <begin position="31"/>
        <end position="322"/>
    </location>
</feature>
<proteinExistence type="inferred from homology"/>
<gene>
    <name evidence="9" type="ORF">C474_02905</name>
</gene>
<dbReference type="EMBL" id="AOIV01000006">
    <property type="protein sequence ID" value="ELZ33874.1"/>
    <property type="molecule type" value="Genomic_DNA"/>
</dbReference>
<dbReference type="InParanoid" id="M0DI68"/>
<dbReference type="AlphaFoldDB" id="M0DI68"/>
<evidence type="ECO:0000256" key="5">
    <source>
        <dbReference type="ARBA" id="ARBA00023002"/>
    </source>
</evidence>
<evidence type="ECO:0000256" key="2">
    <source>
        <dbReference type="ARBA" id="ARBA00012637"/>
    </source>
</evidence>
<name>M0DI68_HALPD</name>
<dbReference type="PANTHER" id="PTHR43706:SF47">
    <property type="entry name" value="EXTERNAL NADH-UBIQUINONE OXIDOREDUCTASE 1, MITOCHONDRIAL-RELATED"/>
    <property type="match status" value="1"/>
</dbReference>
<organism evidence="9 10">
    <name type="scientific">Halogeometricum pallidum JCM 14848</name>
    <dbReference type="NCBI Taxonomy" id="1227487"/>
    <lineage>
        <taxon>Archaea</taxon>
        <taxon>Methanobacteriati</taxon>
        <taxon>Methanobacteriota</taxon>
        <taxon>Stenosarchaea group</taxon>
        <taxon>Halobacteria</taxon>
        <taxon>Halobacteriales</taxon>
        <taxon>Haloferacaceae</taxon>
        <taxon>Halogeometricum</taxon>
    </lineage>
</organism>
<accession>M0DI68</accession>
<comment type="catalytic activity">
    <reaction evidence="7">
        <text>a quinone + NADH + H(+) = a quinol + NAD(+)</text>
        <dbReference type="Rhea" id="RHEA:46160"/>
        <dbReference type="ChEBI" id="CHEBI:15378"/>
        <dbReference type="ChEBI" id="CHEBI:24646"/>
        <dbReference type="ChEBI" id="CHEBI:57540"/>
        <dbReference type="ChEBI" id="CHEBI:57945"/>
        <dbReference type="ChEBI" id="CHEBI:132124"/>
        <dbReference type="EC" id="1.6.5.9"/>
    </reaction>
</comment>
<evidence type="ECO:0000256" key="6">
    <source>
        <dbReference type="ARBA" id="ARBA00023027"/>
    </source>
</evidence>
<keyword evidence="4" id="KW-0274">FAD</keyword>
<dbReference type="Proteomes" id="UP000011513">
    <property type="component" value="Unassembled WGS sequence"/>
</dbReference>
<protein>
    <recommendedName>
        <fullName evidence="2">NADH:ubiquinone reductase (non-electrogenic)</fullName>
        <ecNumber evidence="2">1.6.5.9</ecNumber>
    </recommendedName>
</protein>
<comment type="similarity">
    <text evidence="1">Belongs to the NADH dehydrogenase family.</text>
</comment>
<evidence type="ECO:0000256" key="4">
    <source>
        <dbReference type="ARBA" id="ARBA00022827"/>
    </source>
</evidence>
<dbReference type="PRINTS" id="PR00368">
    <property type="entry name" value="FADPNR"/>
</dbReference>
<keyword evidence="6" id="KW-0520">NAD</keyword>
<dbReference type="GO" id="GO:0050136">
    <property type="term" value="F:NADH dehydrogenase (quinone) (non-electrogenic) activity"/>
    <property type="evidence" value="ECO:0007669"/>
    <property type="project" value="UniProtKB-EC"/>
</dbReference>
<dbReference type="InterPro" id="IPR023753">
    <property type="entry name" value="FAD/NAD-binding_dom"/>
</dbReference>
<dbReference type="eggNOG" id="arCOG01067">
    <property type="taxonomic scope" value="Archaea"/>
</dbReference>
<comment type="caution">
    <text evidence="9">The sequence shown here is derived from an EMBL/GenBank/DDBJ whole genome shotgun (WGS) entry which is preliminary data.</text>
</comment>
<evidence type="ECO:0000256" key="1">
    <source>
        <dbReference type="ARBA" id="ARBA00005272"/>
    </source>
</evidence>
<dbReference type="Gene3D" id="3.50.50.100">
    <property type="match status" value="1"/>
</dbReference>
<keyword evidence="5" id="KW-0560">Oxidoreductase</keyword>
<dbReference type="EC" id="1.6.5.9" evidence="2"/>